<organism evidence="2 3">
    <name type="scientific">Sphaerosporella brunnea</name>
    <dbReference type="NCBI Taxonomy" id="1250544"/>
    <lineage>
        <taxon>Eukaryota</taxon>
        <taxon>Fungi</taxon>
        <taxon>Dikarya</taxon>
        <taxon>Ascomycota</taxon>
        <taxon>Pezizomycotina</taxon>
        <taxon>Pezizomycetes</taxon>
        <taxon>Pezizales</taxon>
        <taxon>Pyronemataceae</taxon>
        <taxon>Sphaerosporella</taxon>
    </lineage>
</organism>
<accession>A0A5J5EHZ1</accession>
<dbReference type="Pfam" id="PF11327">
    <property type="entry name" value="Egh16-like"/>
    <property type="match status" value="1"/>
</dbReference>
<feature type="chain" id="PRO_5023845239" description="Secreted protein" evidence="1">
    <location>
        <begin position="28"/>
        <end position="164"/>
    </location>
</feature>
<feature type="signal peptide" evidence="1">
    <location>
        <begin position="1"/>
        <end position="27"/>
    </location>
</feature>
<dbReference type="EMBL" id="VXIS01000333">
    <property type="protein sequence ID" value="KAA8894526.1"/>
    <property type="molecule type" value="Genomic_DNA"/>
</dbReference>
<sequence length="164" mass="16558">MHATPSFLAASAATLLLLSAALPVVNAHGAIIAATGDAGGQGTALAIDPSTPRDGTRRKPFQQDTTVFGAQRRGGAASASGCGKTIQSGKIDIAAAMADVIGQSGGLPQVTAGGQVSTTLHQVNADGAGPYSCTVNADGTGADFVAMHAGRHRCPWTWRFESWK</sequence>
<reference evidence="2 3" key="1">
    <citation type="submission" date="2019-09" db="EMBL/GenBank/DDBJ databases">
        <title>Draft genome of the ectomycorrhizal ascomycete Sphaerosporella brunnea.</title>
        <authorList>
            <consortium name="DOE Joint Genome Institute"/>
            <person name="Benucci G.M."/>
            <person name="Marozzi G."/>
            <person name="Antonielli L."/>
            <person name="Sanchez S."/>
            <person name="Marco P."/>
            <person name="Wang X."/>
            <person name="Falini L.B."/>
            <person name="Barry K."/>
            <person name="Haridas S."/>
            <person name="Lipzen A."/>
            <person name="Labutti K."/>
            <person name="Grigoriev I.V."/>
            <person name="Murat C."/>
            <person name="Martin F."/>
            <person name="Albertini E."/>
            <person name="Donnini D."/>
            <person name="Bonito G."/>
        </authorList>
    </citation>
    <scope>NUCLEOTIDE SEQUENCE [LARGE SCALE GENOMIC DNA]</scope>
    <source>
        <strain evidence="2 3">Sb_GMNB300</strain>
    </source>
</reference>
<dbReference type="AlphaFoldDB" id="A0A5J5EHZ1"/>
<keyword evidence="1" id="KW-0732">Signal</keyword>
<protein>
    <recommendedName>
        <fullName evidence="4">Secreted protein</fullName>
    </recommendedName>
</protein>
<dbReference type="InterPro" id="IPR021476">
    <property type="entry name" value="Egh16-like"/>
</dbReference>
<evidence type="ECO:0000256" key="1">
    <source>
        <dbReference type="SAM" id="SignalP"/>
    </source>
</evidence>
<evidence type="ECO:0000313" key="3">
    <source>
        <dbReference type="Proteomes" id="UP000326924"/>
    </source>
</evidence>
<evidence type="ECO:0008006" key="4">
    <source>
        <dbReference type="Google" id="ProtNLM"/>
    </source>
</evidence>
<dbReference type="Proteomes" id="UP000326924">
    <property type="component" value="Unassembled WGS sequence"/>
</dbReference>
<comment type="caution">
    <text evidence="2">The sequence shown here is derived from an EMBL/GenBank/DDBJ whole genome shotgun (WGS) entry which is preliminary data.</text>
</comment>
<gene>
    <name evidence="2" type="ORF">FN846DRAFT_407093</name>
</gene>
<dbReference type="OrthoDB" id="3241054at2759"/>
<dbReference type="InParanoid" id="A0A5J5EHZ1"/>
<name>A0A5J5EHZ1_9PEZI</name>
<keyword evidence="3" id="KW-1185">Reference proteome</keyword>
<dbReference type="PANTHER" id="PTHR34618:SF4">
    <property type="entry name" value="CAS1"/>
    <property type="match status" value="1"/>
</dbReference>
<evidence type="ECO:0000313" key="2">
    <source>
        <dbReference type="EMBL" id="KAA8894526.1"/>
    </source>
</evidence>
<dbReference type="PANTHER" id="PTHR34618">
    <property type="entry name" value="SURFACE PROTEIN MAS1, PUTATIVE-RELATED"/>
    <property type="match status" value="1"/>
</dbReference>
<proteinExistence type="predicted"/>